<comment type="caution">
    <text evidence="1">The sequence shown here is derived from an EMBL/GenBank/DDBJ whole genome shotgun (WGS) entry which is preliminary data.</text>
</comment>
<proteinExistence type="predicted"/>
<evidence type="ECO:0000313" key="2">
    <source>
        <dbReference type="Proteomes" id="UP001370490"/>
    </source>
</evidence>
<dbReference type="Proteomes" id="UP001370490">
    <property type="component" value="Unassembled WGS sequence"/>
</dbReference>
<evidence type="ECO:0000313" key="1">
    <source>
        <dbReference type="EMBL" id="KAK6921070.1"/>
    </source>
</evidence>
<sequence>MTFSGKGTLDMSSTSGRLLGRTISPKLLLLLSLDGVLVRGRSDIFVFYKEAFEQKRRLNGRGTLYSFPKATKASRPIDDFVSSLLQMDSKESLNIRRVMLTLKYDFISLTMDDSITLMWSITHHRPKEDKQKFTYIEYKQGVLHMPQPAIHDSTMSIFLNLVAFDQSYPHYSGHINSYVSFMDGSINSRKDAEHLEKQVTIEHICGYDEDTKVSLHFSVQVFPSAHLQFLQFSKQSHEILYIAISHVGIKLESESWLVIVAMEQILMYPQPLSKIFVTLKLMN</sequence>
<dbReference type="AlphaFoldDB" id="A0AAN8US97"/>
<accession>A0AAN8US97</accession>
<reference evidence="1 2" key="1">
    <citation type="submission" date="2023-12" db="EMBL/GenBank/DDBJ databases">
        <title>A high-quality genome assembly for Dillenia turbinata (Dilleniales).</title>
        <authorList>
            <person name="Chanderbali A."/>
        </authorList>
    </citation>
    <scope>NUCLEOTIDE SEQUENCE [LARGE SCALE GENOMIC DNA]</scope>
    <source>
        <strain evidence="1">LSX21</strain>
        <tissue evidence="1">Leaf</tissue>
    </source>
</reference>
<dbReference type="Pfam" id="PF03140">
    <property type="entry name" value="DUF247"/>
    <property type="match status" value="1"/>
</dbReference>
<keyword evidence="2" id="KW-1185">Reference proteome</keyword>
<dbReference type="EMBL" id="JBAMMX010000020">
    <property type="protein sequence ID" value="KAK6921070.1"/>
    <property type="molecule type" value="Genomic_DNA"/>
</dbReference>
<organism evidence="1 2">
    <name type="scientific">Dillenia turbinata</name>
    <dbReference type="NCBI Taxonomy" id="194707"/>
    <lineage>
        <taxon>Eukaryota</taxon>
        <taxon>Viridiplantae</taxon>
        <taxon>Streptophyta</taxon>
        <taxon>Embryophyta</taxon>
        <taxon>Tracheophyta</taxon>
        <taxon>Spermatophyta</taxon>
        <taxon>Magnoliopsida</taxon>
        <taxon>eudicotyledons</taxon>
        <taxon>Gunneridae</taxon>
        <taxon>Pentapetalae</taxon>
        <taxon>Dilleniales</taxon>
        <taxon>Dilleniaceae</taxon>
        <taxon>Dillenia</taxon>
    </lineage>
</organism>
<protein>
    <submittedName>
        <fullName evidence="1">Uncharacterized protein</fullName>
    </submittedName>
</protein>
<dbReference type="PANTHER" id="PTHR31170:SF25">
    <property type="entry name" value="BNAA09G04570D PROTEIN"/>
    <property type="match status" value="1"/>
</dbReference>
<dbReference type="InterPro" id="IPR004158">
    <property type="entry name" value="DUF247_pln"/>
</dbReference>
<name>A0AAN8US97_9MAGN</name>
<dbReference type="PANTHER" id="PTHR31170">
    <property type="entry name" value="BNAC04G53230D PROTEIN"/>
    <property type="match status" value="1"/>
</dbReference>
<gene>
    <name evidence="1" type="ORF">RJ641_014748</name>
</gene>